<dbReference type="Proteomes" id="UP000248329">
    <property type="component" value="Unassembled WGS sequence"/>
</dbReference>
<gene>
    <name evidence="1" type="ORF">C4B59_08755</name>
</gene>
<evidence type="ECO:0000313" key="1">
    <source>
        <dbReference type="EMBL" id="PXF60599.1"/>
    </source>
</evidence>
<dbReference type="EMBL" id="PQXF01000014">
    <property type="protein sequence ID" value="PXF60599.1"/>
    <property type="molecule type" value="Genomic_DNA"/>
</dbReference>
<sequence length="559" mass="57335">MKMTTTMVVCLIALAVFGMVLPAGAATSASIGSATSSTCDTVAITIDTDETAGIGSATFTVVYDTSKVSLNSVSSGALGTVTWADASGTVTMTATDALTCPTGNGITFADLEFCPVTGASGCSDLNLEVTSLYDCDVSSITPDSVNDGQFCISGGGPAATTVSIGSATSSTCDTVAITIDTDETAGIGSATFTVVYDTSKVSLNSVSSGALGTVTWADASGTVTMTATDALTCPTGNGITFADLEFCPVTGASGCSDLNLEVTSLYDCDVSSITPDSVNDGQFCIGAPNDPPTVTVTYPTSGTVKGPIDVTATATDTDGTVTQVAFYLMPAGTLINTPDTNGADGWSVSLDTTTAADGDYQIKAVATDDGGATDDDTGGVFEIDNSCPCDFCYDLVAGLNFVSIPKTLDSPKDTTTVFDVDYYSGEFCLYYDASAGSFYLNADVKPCRGYLVYKNAAKTVCVDFDDAAPAPSQQLYEGWNMIGHIKTVAMPINDGTTADFVSITGLEEPEGYELFRLMATYTAGTGWSEYPSGSLTEATPGTGYWIYMDQGATMSGGFE</sequence>
<evidence type="ECO:0000313" key="2">
    <source>
        <dbReference type="Proteomes" id="UP000248329"/>
    </source>
</evidence>
<comment type="caution">
    <text evidence="1">The sequence shown here is derived from an EMBL/GenBank/DDBJ whole genome shotgun (WGS) entry which is preliminary data.</text>
</comment>
<protein>
    <submittedName>
        <fullName evidence="1">Uncharacterized protein</fullName>
    </submittedName>
</protein>
<organism evidence="1 2">
    <name type="scientific">Candidatus Methanogaster sp</name>
    <dbReference type="NCBI Taxonomy" id="3386292"/>
    <lineage>
        <taxon>Archaea</taxon>
        <taxon>Methanobacteriati</taxon>
        <taxon>Methanobacteriota</taxon>
        <taxon>Stenosarchaea group</taxon>
        <taxon>Methanomicrobia</taxon>
        <taxon>Methanosarcinales</taxon>
        <taxon>ANME-2 cluster</taxon>
        <taxon>Candidatus Methanogasteraceae</taxon>
        <taxon>Candidatus Methanogaster</taxon>
    </lineage>
</organism>
<proteinExistence type="predicted"/>
<accession>A0AC61L2P0</accession>
<name>A0AC61L2P0_9EURY</name>
<reference evidence="1" key="1">
    <citation type="submission" date="2018-01" db="EMBL/GenBank/DDBJ databases">
        <authorList>
            <person name="Krukenberg V."/>
        </authorList>
    </citation>
    <scope>NUCLEOTIDE SEQUENCE</scope>
    <source>
        <strain evidence="1">E20ANME2</strain>
    </source>
</reference>